<accession>A0AAD4FH33</accession>
<comment type="caution">
    <text evidence="1">The sequence shown here is derived from an EMBL/GenBank/DDBJ whole genome shotgun (WGS) entry which is preliminary data.</text>
</comment>
<evidence type="ECO:0000313" key="2">
    <source>
        <dbReference type="Proteomes" id="UP001199106"/>
    </source>
</evidence>
<keyword evidence="2" id="KW-1185">Reference proteome</keyword>
<dbReference type="Proteomes" id="UP001199106">
    <property type="component" value="Unassembled WGS sequence"/>
</dbReference>
<organism evidence="1 2">
    <name type="scientific">Alternaria panax</name>
    <dbReference type="NCBI Taxonomy" id="48097"/>
    <lineage>
        <taxon>Eukaryota</taxon>
        <taxon>Fungi</taxon>
        <taxon>Dikarya</taxon>
        <taxon>Ascomycota</taxon>
        <taxon>Pezizomycotina</taxon>
        <taxon>Dothideomycetes</taxon>
        <taxon>Pleosporomycetidae</taxon>
        <taxon>Pleosporales</taxon>
        <taxon>Pleosporineae</taxon>
        <taxon>Pleosporaceae</taxon>
        <taxon>Alternaria</taxon>
        <taxon>Alternaria sect. Panax</taxon>
    </lineage>
</organism>
<name>A0AAD4FH33_9PLEO</name>
<dbReference type="EMBL" id="JAANER010000005">
    <property type="protein sequence ID" value="KAG9189878.1"/>
    <property type="molecule type" value="Genomic_DNA"/>
</dbReference>
<reference evidence="1" key="1">
    <citation type="submission" date="2021-07" db="EMBL/GenBank/DDBJ databases">
        <title>Genome Resource of American Ginseng Black Spot Pathogen Alternaria panax.</title>
        <authorList>
            <person name="Qiu C."/>
            <person name="Wang W."/>
            <person name="Liu Z."/>
        </authorList>
    </citation>
    <scope>NUCLEOTIDE SEQUENCE</scope>
    <source>
        <strain evidence="1">BNCC115425</strain>
    </source>
</reference>
<protein>
    <submittedName>
        <fullName evidence="1">Uncharacterized protein</fullName>
    </submittedName>
</protein>
<proteinExistence type="predicted"/>
<sequence length="213" mass="23914">MSTQKPSNVNSNSIIALTSSIEELTVSNPRSFLDLPHEIRNKIYTYFTHKDTTLPTALTLSHIHLTTSTEYPPLYLASTTIPLRFLDTSHFLKAFYPPTLPPLPPLSACTILADDTQPVPDIYHPFASWNKRRTVNGNNQHVSNLDMSCPATTLQHYPGVSIPFPLDKERFLNNAVSLRALLTHIMSGEGWRTRLADFSGVTLRPRKGMTRKS</sequence>
<gene>
    <name evidence="1" type="ORF">G6011_06746</name>
</gene>
<evidence type="ECO:0000313" key="1">
    <source>
        <dbReference type="EMBL" id="KAG9189878.1"/>
    </source>
</evidence>
<dbReference type="AlphaFoldDB" id="A0AAD4FH33"/>